<proteinExistence type="predicted"/>
<name>A0ABV7CSZ4_9BACI</name>
<gene>
    <name evidence="1" type="ORF">ACFOGI_03860</name>
</gene>
<protein>
    <recommendedName>
        <fullName evidence="3">DUF3993 domain-containing protein</fullName>
    </recommendedName>
</protein>
<accession>A0ABV7CSZ4</accession>
<organism evidence="1 2">
    <name type="scientific">Virgibacillus xinjiangensis</name>
    <dbReference type="NCBI Taxonomy" id="393090"/>
    <lineage>
        <taxon>Bacteria</taxon>
        <taxon>Bacillati</taxon>
        <taxon>Bacillota</taxon>
        <taxon>Bacilli</taxon>
        <taxon>Bacillales</taxon>
        <taxon>Bacillaceae</taxon>
        <taxon>Virgibacillus</taxon>
    </lineage>
</organism>
<dbReference type="RefSeq" id="WP_390268688.1">
    <property type="nucleotide sequence ID" value="NZ_JBHRSA010000010.1"/>
</dbReference>
<keyword evidence="2" id="KW-1185">Reference proteome</keyword>
<dbReference type="EMBL" id="JBHRSA010000010">
    <property type="protein sequence ID" value="MFC3039374.1"/>
    <property type="molecule type" value="Genomic_DNA"/>
</dbReference>
<evidence type="ECO:0000313" key="1">
    <source>
        <dbReference type="EMBL" id="MFC3039374.1"/>
    </source>
</evidence>
<dbReference type="Proteomes" id="UP001595279">
    <property type="component" value="Unassembled WGS sequence"/>
</dbReference>
<evidence type="ECO:0000313" key="2">
    <source>
        <dbReference type="Proteomes" id="UP001595279"/>
    </source>
</evidence>
<comment type="caution">
    <text evidence="1">The sequence shown here is derived from an EMBL/GenBank/DDBJ whole genome shotgun (WGS) entry which is preliminary data.</text>
</comment>
<reference evidence="2" key="1">
    <citation type="journal article" date="2019" name="Int. J. Syst. Evol. Microbiol.">
        <title>The Global Catalogue of Microorganisms (GCM) 10K type strain sequencing project: providing services to taxonomists for standard genome sequencing and annotation.</title>
        <authorList>
            <consortium name="The Broad Institute Genomics Platform"/>
            <consortium name="The Broad Institute Genome Sequencing Center for Infectious Disease"/>
            <person name="Wu L."/>
            <person name="Ma J."/>
        </authorList>
    </citation>
    <scope>NUCLEOTIDE SEQUENCE [LARGE SCALE GENOMIC DNA]</scope>
    <source>
        <strain evidence="2">KCTC 13128</strain>
    </source>
</reference>
<evidence type="ECO:0008006" key="3">
    <source>
        <dbReference type="Google" id="ProtNLM"/>
    </source>
</evidence>
<sequence length="183" mass="21579">MKDKFTKGKLTILIGSILTVLLLNMLNTYGLPHVIAEEHGQSEKQSVKKELNNTEGQPSHQEIVELTSRFMDLLVQDIDKQYKVINYRTKEQLLQEFENVTDRQTAKPYVDYYYTEKADGLYLLPTETPRWFSEKNSYDMVQLEDDRVKVIQENDSVLYGNYQIEIEFTLKENEWLITDVTHF</sequence>